<dbReference type="GO" id="GO:0042602">
    <property type="term" value="F:riboflavin reductase (NADPH) activity"/>
    <property type="evidence" value="ECO:0007669"/>
    <property type="project" value="TreeGrafter"/>
</dbReference>
<dbReference type="GO" id="GO:0010181">
    <property type="term" value="F:FMN binding"/>
    <property type="evidence" value="ECO:0007669"/>
    <property type="project" value="InterPro"/>
</dbReference>
<organism evidence="3 4">
    <name type="scientific">Oryzicola mucosus</name>
    <dbReference type="NCBI Taxonomy" id="2767425"/>
    <lineage>
        <taxon>Bacteria</taxon>
        <taxon>Pseudomonadati</taxon>
        <taxon>Pseudomonadota</taxon>
        <taxon>Alphaproteobacteria</taxon>
        <taxon>Hyphomicrobiales</taxon>
        <taxon>Phyllobacteriaceae</taxon>
        <taxon>Oryzicola</taxon>
    </lineage>
</organism>
<dbReference type="Proteomes" id="UP000643405">
    <property type="component" value="Unassembled WGS sequence"/>
</dbReference>
<feature type="domain" description="Flavin reductase like" evidence="2">
    <location>
        <begin position="22"/>
        <end position="168"/>
    </location>
</feature>
<dbReference type="RefSeq" id="WP_188166871.1">
    <property type="nucleotide sequence ID" value="NZ_JACVVX010000014.1"/>
</dbReference>
<evidence type="ECO:0000313" key="3">
    <source>
        <dbReference type="EMBL" id="MBD0417430.1"/>
    </source>
</evidence>
<dbReference type="EMBL" id="JACVVX010000014">
    <property type="protein sequence ID" value="MBD0417430.1"/>
    <property type="molecule type" value="Genomic_DNA"/>
</dbReference>
<dbReference type="InterPro" id="IPR012349">
    <property type="entry name" value="Split_barrel_FMN-bd"/>
</dbReference>
<keyword evidence="1" id="KW-0560">Oxidoreductase</keyword>
<name>A0A8J6U622_9HYPH</name>
<dbReference type="InterPro" id="IPR002563">
    <property type="entry name" value="Flavin_Rdtase-like_dom"/>
</dbReference>
<dbReference type="PANTHER" id="PTHR30466:SF1">
    <property type="entry name" value="FMN REDUCTASE (NADH) RUTF"/>
    <property type="match status" value="1"/>
</dbReference>
<protein>
    <submittedName>
        <fullName evidence="3">Flavin reductase family protein</fullName>
    </submittedName>
</protein>
<gene>
    <name evidence="3" type="ORF">ICI42_22595</name>
</gene>
<dbReference type="SMART" id="SM00903">
    <property type="entry name" value="Flavin_Reduct"/>
    <property type="match status" value="1"/>
</dbReference>
<dbReference type="InterPro" id="IPR050268">
    <property type="entry name" value="NADH-dep_flavin_reductase"/>
</dbReference>
<dbReference type="Gene3D" id="2.30.110.10">
    <property type="entry name" value="Electron Transport, Fmn-binding Protein, Chain A"/>
    <property type="match status" value="1"/>
</dbReference>
<dbReference type="AlphaFoldDB" id="A0A8J6U622"/>
<sequence>MNSTIDTAPKATFDSRAFRDALGTFTTGVTVITTVTPEGEKLGTTASSFNSVSLDPPLVLFSMARNAKAFPAWQQARSFAVNILAEDQDELSTRFARPLTDKWSDVIPEHGPVEGLPLLPGALVSMECTSYANYDGGDHIIMVGRVVSFMRRRPHARPLVFFGSRYRALDKRDDPEAMLGYNAPRETARSQ</sequence>
<reference evidence="3" key="1">
    <citation type="submission" date="2020-09" db="EMBL/GenBank/DDBJ databases">
        <title>Genome seq and assembly of Tianweitania sp.</title>
        <authorList>
            <person name="Chhetri G."/>
        </authorList>
    </citation>
    <scope>NUCLEOTIDE SEQUENCE</scope>
    <source>
        <strain evidence="3">Rool2</strain>
    </source>
</reference>
<comment type="caution">
    <text evidence="3">The sequence shown here is derived from an EMBL/GenBank/DDBJ whole genome shotgun (WGS) entry which is preliminary data.</text>
</comment>
<dbReference type="Pfam" id="PF01613">
    <property type="entry name" value="Flavin_Reduct"/>
    <property type="match status" value="1"/>
</dbReference>
<dbReference type="PANTHER" id="PTHR30466">
    <property type="entry name" value="FLAVIN REDUCTASE"/>
    <property type="match status" value="1"/>
</dbReference>
<evidence type="ECO:0000313" key="4">
    <source>
        <dbReference type="Proteomes" id="UP000643405"/>
    </source>
</evidence>
<proteinExistence type="predicted"/>
<evidence type="ECO:0000256" key="1">
    <source>
        <dbReference type="ARBA" id="ARBA00023002"/>
    </source>
</evidence>
<dbReference type="SUPFAM" id="SSF50475">
    <property type="entry name" value="FMN-binding split barrel"/>
    <property type="match status" value="1"/>
</dbReference>
<evidence type="ECO:0000259" key="2">
    <source>
        <dbReference type="SMART" id="SM00903"/>
    </source>
</evidence>
<keyword evidence="4" id="KW-1185">Reference proteome</keyword>
<accession>A0A8J6U622</accession>